<dbReference type="GO" id="GO:0004497">
    <property type="term" value="F:monooxygenase activity"/>
    <property type="evidence" value="ECO:0007669"/>
    <property type="project" value="UniProtKB-KW"/>
</dbReference>
<feature type="domain" description="FAD-binding" evidence="3">
    <location>
        <begin position="2"/>
        <end position="331"/>
    </location>
</feature>
<dbReference type="Proteomes" id="UP001165283">
    <property type="component" value="Unassembled WGS sequence"/>
</dbReference>
<keyword evidence="1" id="KW-0560">Oxidoreductase</keyword>
<dbReference type="Gene3D" id="3.50.50.60">
    <property type="entry name" value="FAD/NAD(P)-binding domain"/>
    <property type="match status" value="1"/>
</dbReference>
<dbReference type="Pfam" id="PF01494">
    <property type="entry name" value="FAD_binding_3"/>
    <property type="match status" value="1"/>
</dbReference>
<dbReference type="InterPro" id="IPR002938">
    <property type="entry name" value="FAD-bd"/>
</dbReference>
<dbReference type="PANTHER" id="PTHR13789">
    <property type="entry name" value="MONOOXYGENASE"/>
    <property type="match status" value="1"/>
</dbReference>
<dbReference type="InterPro" id="IPR036188">
    <property type="entry name" value="FAD/NAD-bd_sf"/>
</dbReference>
<dbReference type="PRINTS" id="PR00420">
    <property type="entry name" value="RNGMNOXGNASE"/>
</dbReference>
<evidence type="ECO:0000256" key="2">
    <source>
        <dbReference type="ARBA" id="ARBA00023033"/>
    </source>
</evidence>
<reference evidence="4" key="1">
    <citation type="submission" date="2021-04" db="EMBL/GenBank/DDBJ databases">
        <title>Pseudonocardia sp. nov., isolated from sandy soil of mangrove forest.</title>
        <authorList>
            <person name="Zan Z."/>
            <person name="Huang R."/>
            <person name="Liu W."/>
        </authorList>
    </citation>
    <scope>NUCLEOTIDE SEQUENCE</scope>
    <source>
        <strain evidence="4">S2-4</strain>
    </source>
</reference>
<dbReference type="InterPro" id="IPR050493">
    <property type="entry name" value="FAD-dep_Monooxygenase_BioMet"/>
</dbReference>
<comment type="caution">
    <text evidence="4">The sequence shown here is derived from an EMBL/GenBank/DDBJ whole genome shotgun (WGS) entry which is preliminary data.</text>
</comment>
<proteinExistence type="predicted"/>
<dbReference type="PANTHER" id="PTHR13789:SF309">
    <property type="entry name" value="PUTATIVE (AFU_ORTHOLOGUE AFUA_6G14510)-RELATED"/>
    <property type="match status" value="1"/>
</dbReference>
<accession>A0ABT0ZSJ1</accession>
<dbReference type="RefSeq" id="WP_252435257.1">
    <property type="nucleotide sequence ID" value="NZ_JAGSOV010000005.1"/>
</dbReference>
<sequence>MDVLIVGAGVGGLALARGLVADGHRVRVLERAPSLRAGGAAVTLASNGTAALAGLGVALDGTGTPLDRLDFGDHTGRPTSAVDLRVPRERTGFGFVSVSRQELVARIAEGLPEGTVRFGRRVEDVRVRGGRAVVEADGACLDADVVVGADGQGSAVRRAVLGGPPARDAGWATWQGLSPVLPELAGGHRGRCLVGPAGFVGLLPAGSGRLQWWFDVRRGAADPLPGSPVAMLRERFAGYAEPVGRLLAAVTDADVALYPHVLHRVPDAWGAGPTTLLGDAAHAFPPSQAQGANQALEDAWLLRRALRGGAVVPALRDYERRRARRVRRVSRLAASQVTNRPPARVVAALYRRVPPATAGRLYGLVIGSWSHVLRAA</sequence>
<organism evidence="4 5">
    <name type="scientific">Pseudonocardia humida</name>
    <dbReference type="NCBI Taxonomy" id="2800819"/>
    <lineage>
        <taxon>Bacteria</taxon>
        <taxon>Bacillati</taxon>
        <taxon>Actinomycetota</taxon>
        <taxon>Actinomycetes</taxon>
        <taxon>Pseudonocardiales</taxon>
        <taxon>Pseudonocardiaceae</taxon>
        <taxon>Pseudonocardia</taxon>
    </lineage>
</organism>
<evidence type="ECO:0000256" key="1">
    <source>
        <dbReference type="ARBA" id="ARBA00023002"/>
    </source>
</evidence>
<evidence type="ECO:0000259" key="3">
    <source>
        <dbReference type="Pfam" id="PF01494"/>
    </source>
</evidence>
<evidence type="ECO:0000313" key="4">
    <source>
        <dbReference type="EMBL" id="MCO1653669.1"/>
    </source>
</evidence>
<name>A0ABT0ZSJ1_9PSEU</name>
<evidence type="ECO:0000313" key="5">
    <source>
        <dbReference type="Proteomes" id="UP001165283"/>
    </source>
</evidence>
<dbReference type="SUPFAM" id="SSF51905">
    <property type="entry name" value="FAD/NAD(P)-binding domain"/>
    <property type="match status" value="1"/>
</dbReference>
<keyword evidence="2 4" id="KW-0503">Monooxygenase</keyword>
<keyword evidence="5" id="KW-1185">Reference proteome</keyword>
<gene>
    <name evidence="4" type="ORF">KDL28_01230</name>
</gene>
<dbReference type="EMBL" id="JAGSOV010000005">
    <property type="protein sequence ID" value="MCO1653669.1"/>
    <property type="molecule type" value="Genomic_DNA"/>
</dbReference>
<protein>
    <submittedName>
        <fullName evidence="4">FAD-dependent monooxygenase</fullName>
    </submittedName>
</protein>